<evidence type="ECO:0000313" key="7">
    <source>
        <dbReference type="Proteomes" id="UP001324115"/>
    </source>
</evidence>
<name>A0AAN7IH65_QUERU</name>
<dbReference type="EMBL" id="JAXUIC010000009">
    <property type="protein sequence ID" value="KAK4571800.1"/>
    <property type="molecule type" value="Genomic_DNA"/>
</dbReference>
<reference evidence="6 7" key="1">
    <citation type="journal article" date="2023" name="G3 (Bethesda)">
        <title>A haplotype-resolved chromosome-scale genome for Quercus rubra L. provides insights into the genetics of adaptive traits for red oak species.</title>
        <authorList>
            <person name="Kapoor B."/>
            <person name="Jenkins J."/>
            <person name="Schmutz J."/>
            <person name="Zhebentyayeva T."/>
            <person name="Kuelheim C."/>
            <person name="Coggeshall M."/>
            <person name="Heim C."/>
            <person name="Lasky J.R."/>
            <person name="Leites L."/>
            <person name="Islam-Faridi N."/>
            <person name="Romero-Severson J."/>
            <person name="DeLeo V.L."/>
            <person name="Lucas S.M."/>
            <person name="Lazic D."/>
            <person name="Gailing O."/>
            <person name="Carlson J."/>
            <person name="Staton M."/>
        </authorList>
    </citation>
    <scope>NUCLEOTIDE SEQUENCE [LARGE SCALE GENOMIC DNA]</scope>
    <source>
        <strain evidence="6">Pseudo-F2</strain>
    </source>
</reference>
<accession>A0AAN7IH65</accession>
<dbReference type="PANTHER" id="PTHR48032">
    <property type="entry name" value="RNA-BINDING PROTEIN MUSASHI HOMOLOG RBP6"/>
    <property type="match status" value="1"/>
</dbReference>
<evidence type="ECO:0000256" key="3">
    <source>
        <dbReference type="PROSITE-ProRule" id="PRU00176"/>
    </source>
</evidence>
<dbReference type="InterPro" id="IPR035979">
    <property type="entry name" value="RBD_domain_sf"/>
</dbReference>
<dbReference type="AlphaFoldDB" id="A0AAN7IH65"/>
<feature type="compositionally biased region" description="Low complexity" evidence="4">
    <location>
        <begin position="92"/>
        <end position="108"/>
    </location>
</feature>
<dbReference type="CDD" id="cd12330">
    <property type="entry name" value="RRM2_Hrp1p"/>
    <property type="match status" value="1"/>
</dbReference>
<feature type="compositionally biased region" description="Polar residues" evidence="4">
    <location>
        <begin position="362"/>
        <end position="386"/>
    </location>
</feature>
<feature type="domain" description="RRM" evidence="5">
    <location>
        <begin position="128"/>
        <end position="205"/>
    </location>
</feature>
<evidence type="ECO:0000256" key="1">
    <source>
        <dbReference type="ARBA" id="ARBA00022737"/>
    </source>
</evidence>
<comment type="caution">
    <text evidence="6">The sequence shown here is derived from an EMBL/GenBank/DDBJ whole genome shotgun (WGS) entry which is preliminary data.</text>
</comment>
<keyword evidence="7" id="KW-1185">Reference proteome</keyword>
<feature type="region of interest" description="Disordered" evidence="4">
    <location>
        <begin position="360"/>
        <end position="386"/>
    </location>
</feature>
<evidence type="ECO:0000256" key="4">
    <source>
        <dbReference type="SAM" id="MobiDB-lite"/>
    </source>
</evidence>
<evidence type="ECO:0000313" key="6">
    <source>
        <dbReference type="EMBL" id="KAK4571800.1"/>
    </source>
</evidence>
<organism evidence="6 7">
    <name type="scientific">Quercus rubra</name>
    <name type="common">Northern red oak</name>
    <name type="synonym">Quercus borealis</name>
    <dbReference type="NCBI Taxonomy" id="3512"/>
    <lineage>
        <taxon>Eukaryota</taxon>
        <taxon>Viridiplantae</taxon>
        <taxon>Streptophyta</taxon>
        <taxon>Embryophyta</taxon>
        <taxon>Tracheophyta</taxon>
        <taxon>Spermatophyta</taxon>
        <taxon>Magnoliopsida</taxon>
        <taxon>eudicotyledons</taxon>
        <taxon>Gunneridae</taxon>
        <taxon>Pentapetalae</taxon>
        <taxon>rosids</taxon>
        <taxon>fabids</taxon>
        <taxon>Fagales</taxon>
        <taxon>Fagaceae</taxon>
        <taxon>Quercus</taxon>
    </lineage>
</organism>
<dbReference type="Proteomes" id="UP001324115">
    <property type="component" value="Unassembled WGS sequence"/>
</dbReference>
<evidence type="ECO:0000259" key="5">
    <source>
        <dbReference type="PROSITE" id="PS50102"/>
    </source>
</evidence>
<dbReference type="SUPFAM" id="SSF54928">
    <property type="entry name" value="RNA-binding domain, RBD"/>
    <property type="match status" value="2"/>
</dbReference>
<sequence length="386" mass="41810">MESDEAKLFVGGISRAITEESLKVYFQKYGTVLGSSIAKDRVTKNSRGFGFVWFSEPSAADKALRDSHTIFGKVVEVKKAIPRSEQHHHHQQQQQQQQQYHHPQNQQQNRGLSKSSSSDNGDNQFRTKKIFVGGLSASLTEEEFKNYFERFGRVTDVVVMHDSTTQRPRGFGFVTFDSEESLEAVMQNKFHELNGRHVEVKRAVPKEANNGSDNGFKMRIEGGRGSPGSSTPYNPTNWFLPGYAPFPGFSSGGGSPYGTSIYGGWYPTGGYGGVGSGVAPLAPRSPWYGPGVIGARTFLLPYGSASIYPTYLSGGVGVMGMAAGGYNGIVGPGVNWKLNQVLGGNEPSAEVTTLRIEELNSDADSSGLNGRSEATSSKQNQRGLNG</sequence>
<feature type="compositionally biased region" description="Polar residues" evidence="4">
    <location>
        <begin position="109"/>
        <end position="124"/>
    </location>
</feature>
<dbReference type="GO" id="GO:0006417">
    <property type="term" value="P:regulation of translation"/>
    <property type="evidence" value="ECO:0007669"/>
    <property type="project" value="TreeGrafter"/>
</dbReference>
<gene>
    <name evidence="6" type="ORF">RGQ29_030274</name>
</gene>
<dbReference type="InterPro" id="IPR000504">
    <property type="entry name" value="RRM_dom"/>
</dbReference>
<dbReference type="Gene3D" id="3.30.70.330">
    <property type="match status" value="2"/>
</dbReference>
<dbReference type="FunFam" id="3.30.70.330:FF:000040">
    <property type="entry name" value="Heterogeneous nuclear ribonucleoprotein A2/B1"/>
    <property type="match status" value="1"/>
</dbReference>
<dbReference type="Pfam" id="PF00076">
    <property type="entry name" value="RRM_1"/>
    <property type="match status" value="2"/>
</dbReference>
<protein>
    <recommendedName>
        <fullName evidence="5">RRM domain-containing protein</fullName>
    </recommendedName>
</protein>
<proteinExistence type="predicted"/>
<feature type="region of interest" description="Disordered" evidence="4">
    <location>
        <begin position="82"/>
        <end position="125"/>
    </location>
</feature>
<keyword evidence="1" id="KW-0677">Repeat</keyword>
<dbReference type="InterPro" id="IPR012677">
    <property type="entry name" value="Nucleotide-bd_a/b_plait_sf"/>
</dbReference>
<dbReference type="SMART" id="SM00360">
    <property type="entry name" value="RRM"/>
    <property type="match status" value="2"/>
</dbReference>
<evidence type="ECO:0000256" key="2">
    <source>
        <dbReference type="ARBA" id="ARBA00022884"/>
    </source>
</evidence>
<dbReference type="PANTHER" id="PTHR48032:SF12">
    <property type="entry name" value="RRM DOMAIN-CONTAINING PROTEIN"/>
    <property type="match status" value="1"/>
</dbReference>
<dbReference type="GO" id="GO:0003729">
    <property type="term" value="F:mRNA binding"/>
    <property type="evidence" value="ECO:0007669"/>
    <property type="project" value="TreeGrafter"/>
</dbReference>
<dbReference type="PROSITE" id="PS50102">
    <property type="entry name" value="RRM"/>
    <property type="match status" value="2"/>
</dbReference>
<keyword evidence="2 3" id="KW-0694">RNA-binding</keyword>
<feature type="domain" description="RRM" evidence="5">
    <location>
        <begin position="6"/>
        <end position="82"/>
    </location>
</feature>